<dbReference type="EMBL" id="JAVCWF010000001">
    <property type="protein sequence ID" value="MDQ7936053.1"/>
    <property type="molecule type" value="Genomic_DNA"/>
</dbReference>
<accession>A0ABU1A532</accession>
<name>A0ABU1A532_9LACO</name>
<dbReference type="Proteomes" id="UP001227831">
    <property type="component" value="Unassembled WGS sequence"/>
</dbReference>
<dbReference type="SUPFAM" id="SSF52540">
    <property type="entry name" value="P-loop containing nucleoside triphosphate hydrolases"/>
    <property type="match status" value="1"/>
</dbReference>
<comment type="caution">
    <text evidence="1">The sequence shown here is derived from an EMBL/GenBank/DDBJ whole genome shotgun (WGS) entry which is preliminary data.</text>
</comment>
<dbReference type="InterPro" id="IPR027417">
    <property type="entry name" value="P-loop_NTPase"/>
</dbReference>
<gene>
    <name evidence="1" type="ORF">RA086_00115</name>
</gene>
<dbReference type="Pfam" id="PF13671">
    <property type="entry name" value="AAA_33"/>
    <property type="match status" value="1"/>
</dbReference>
<sequence length="162" mass="17992">MKLVVLRGNSGAGKTTTAKALLRALGPTTLLLSQDTIRRVILQAPDHVGTPAIPLMQALIVWGQAQQFETILLEGILKKSVYGPMLADLKHHWQSQMITCYFELPFETTFNRNQTKSGAFDRATLASWWQADDLLGYEDLCFDQTASLETQVNQITIALTKA</sequence>
<dbReference type="RefSeq" id="WP_308701901.1">
    <property type="nucleotide sequence ID" value="NZ_AP027463.1"/>
</dbReference>
<proteinExistence type="predicted"/>
<protein>
    <submittedName>
        <fullName evidence="1">AAA family ATPase</fullName>
    </submittedName>
</protein>
<organism evidence="1 2">
    <name type="scientific">Lactiplantibacillus brownii</name>
    <dbReference type="NCBI Taxonomy" id="3069269"/>
    <lineage>
        <taxon>Bacteria</taxon>
        <taxon>Bacillati</taxon>
        <taxon>Bacillota</taxon>
        <taxon>Bacilli</taxon>
        <taxon>Lactobacillales</taxon>
        <taxon>Lactobacillaceae</taxon>
        <taxon>Lactiplantibacillus</taxon>
    </lineage>
</organism>
<dbReference type="NCBIfam" id="NF005255">
    <property type="entry name" value="PRK06762.2-2"/>
    <property type="match status" value="1"/>
</dbReference>
<keyword evidence="2" id="KW-1185">Reference proteome</keyword>
<dbReference type="Gene3D" id="3.40.50.300">
    <property type="entry name" value="P-loop containing nucleotide triphosphate hydrolases"/>
    <property type="match status" value="1"/>
</dbReference>
<reference evidence="1 2" key="1">
    <citation type="journal article" date="2023" name="Int. J. Syst. Evol. Microbiol.">
        <title>Lactiplantibacillus brownii sp. nov., a novel psychrotolerant species isolated from sauerkraut.</title>
        <authorList>
            <person name="Heng Y.C."/>
            <person name="Silvaraju S."/>
            <person name="Lee J.K.Y."/>
            <person name="Kittelmann S."/>
        </authorList>
    </citation>
    <scope>NUCLEOTIDE SEQUENCE [LARGE SCALE GENOMIC DNA]</scope>
    <source>
        <strain evidence="1 2">WILCCON 0030</strain>
    </source>
</reference>
<evidence type="ECO:0000313" key="2">
    <source>
        <dbReference type="Proteomes" id="UP001227831"/>
    </source>
</evidence>
<evidence type="ECO:0000313" key="1">
    <source>
        <dbReference type="EMBL" id="MDQ7936053.1"/>
    </source>
</evidence>